<organism evidence="1 2">
    <name type="scientific">Blattamonas nauphoetae</name>
    <dbReference type="NCBI Taxonomy" id="2049346"/>
    <lineage>
        <taxon>Eukaryota</taxon>
        <taxon>Metamonada</taxon>
        <taxon>Preaxostyla</taxon>
        <taxon>Oxymonadida</taxon>
        <taxon>Blattamonas</taxon>
    </lineage>
</organism>
<gene>
    <name evidence="1" type="ORF">BLNAU_14645</name>
</gene>
<evidence type="ECO:0000313" key="2">
    <source>
        <dbReference type="Proteomes" id="UP001281761"/>
    </source>
</evidence>
<name>A0ABQ9XFD9_9EUKA</name>
<proteinExistence type="predicted"/>
<reference evidence="1 2" key="1">
    <citation type="journal article" date="2022" name="bioRxiv">
        <title>Genomics of Preaxostyla Flagellates Illuminates Evolutionary Transitions and the Path Towards Mitochondrial Loss.</title>
        <authorList>
            <person name="Novak L.V.F."/>
            <person name="Treitli S.C."/>
            <person name="Pyrih J."/>
            <person name="Halakuc P."/>
            <person name="Pipaliya S.V."/>
            <person name="Vacek V."/>
            <person name="Brzon O."/>
            <person name="Soukal P."/>
            <person name="Eme L."/>
            <person name="Dacks J.B."/>
            <person name="Karnkowska A."/>
            <person name="Elias M."/>
            <person name="Hampl V."/>
        </authorList>
    </citation>
    <scope>NUCLEOTIDE SEQUENCE [LARGE SCALE GENOMIC DNA]</scope>
    <source>
        <strain evidence="1">NAU3</strain>
        <tissue evidence="1">Gut</tissue>
    </source>
</reference>
<dbReference type="EMBL" id="JARBJD010000136">
    <property type="protein sequence ID" value="KAK2950404.1"/>
    <property type="molecule type" value="Genomic_DNA"/>
</dbReference>
<accession>A0ABQ9XFD9</accession>
<dbReference type="Proteomes" id="UP001281761">
    <property type="component" value="Unassembled WGS sequence"/>
</dbReference>
<keyword evidence="2" id="KW-1185">Reference proteome</keyword>
<comment type="caution">
    <text evidence="1">The sequence shown here is derived from an EMBL/GenBank/DDBJ whole genome shotgun (WGS) entry which is preliminary data.</text>
</comment>
<sequence length="696" mass="75698">MSEISLNSTADNGITLSPQTTLYRQRFNNDAESNDSSDSEQPQIILRHRKRDQTHDTLSSDLDSAQTDLTHEQMDNLVQTQLNALLYGDLDAKIQASRLFRTASTTTLLFPPILHAHNGMDTLIPIFHEAQDPGELLWIFVNLSFREQDFDQLLATPTTCSKLMEIYQSANPQLASTQILHKLPNAVDIISTPISFCHFSWNIFKFSSLLLQKPIKKIATLPGQSLCILGTHDELVSFLDQFEKGQLPPGWDVVTQFIAVQQIPKEPTLVQRELFRSKKNHEHNYMDLFNLPDESQKQLQLAIRNILFMISNILAGTDEQAETTLKELFSDKPNSPLATVEVLLSLLDVASSNLLIEILHLFKSISASSRSCRRLLIHSRCLTHLWKIDFNKHKLKNLRLVCDISYALLSAGLSQPSFILCFGDLEDVEAEEICERAIQETGETYEEITHFLNYMQSHRDMIPQALPDQPPEALARDEDHELGNCGSMQYGFGSPYMPSYGNSYGGYSSMGGYNSYGGYGAPSMMGYNTGFGGNYGGYGAGMYGGTSFGSYGAGGYGNQMGGMYGNGGFGCGYGGGCGGGYGGGYGDGGCGYSSGGFCSSAPSSTTVTVTTAPSYGSSGCFCAPPPPPPPPPPPRYGMLAVPVQKTTPVTMPVTVPVTSTEMECRPVMLPSGYGCGNYGSCGGYGSSFRGYGGGCC</sequence>
<protein>
    <submittedName>
        <fullName evidence="1">Uncharacterized protein</fullName>
    </submittedName>
</protein>
<evidence type="ECO:0000313" key="1">
    <source>
        <dbReference type="EMBL" id="KAK2950404.1"/>
    </source>
</evidence>